<proteinExistence type="inferred from homology"/>
<comment type="caution">
    <text evidence="7">The sequence shown here is derived from an EMBL/GenBank/DDBJ whole genome shotgun (WGS) entry which is preliminary data.</text>
</comment>
<feature type="chain" id="PRO_5045531081" evidence="5">
    <location>
        <begin position="21"/>
        <end position="324"/>
    </location>
</feature>
<keyword evidence="2 4" id="KW-0378">Hydrolase</keyword>
<evidence type="ECO:0000256" key="4">
    <source>
        <dbReference type="PROSITE-ProRule" id="PRU01100"/>
    </source>
</evidence>
<dbReference type="EMBL" id="JBBUTG010000013">
    <property type="protein sequence ID" value="MEK8032957.1"/>
    <property type="molecule type" value="Genomic_DNA"/>
</dbReference>
<protein>
    <submittedName>
        <fullName evidence="7">Glycosyl hydrolase</fullName>
    </submittedName>
</protein>
<dbReference type="PANTHER" id="PTHR40079:SF4">
    <property type="entry name" value="GH26 DOMAIN-CONTAINING PROTEIN-RELATED"/>
    <property type="match status" value="1"/>
</dbReference>
<feature type="active site" description="Nucleophile" evidence="4">
    <location>
        <position position="247"/>
    </location>
</feature>
<dbReference type="InterPro" id="IPR022790">
    <property type="entry name" value="GH26_dom"/>
</dbReference>
<dbReference type="GO" id="GO:0016787">
    <property type="term" value="F:hydrolase activity"/>
    <property type="evidence" value="ECO:0007669"/>
    <property type="project" value="UniProtKB-KW"/>
</dbReference>
<evidence type="ECO:0000259" key="6">
    <source>
        <dbReference type="PROSITE" id="PS51764"/>
    </source>
</evidence>
<name>A0ABU9BVQ2_9BURK</name>
<gene>
    <name evidence="7" type="ORF">AACH06_19215</name>
</gene>
<dbReference type="InterPro" id="IPR000805">
    <property type="entry name" value="Glyco_hydro_26"/>
</dbReference>
<evidence type="ECO:0000256" key="2">
    <source>
        <dbReference type="ARBA" id="ARBA00022801"/>
    </source>
</evidence>
<evidence type="ECO:0000256" key="5">
    <source>
        <dbReference type="SAM" id="SignalP"/>
    </source>
</evidence>
<feature type="domain" description="GH26" evidence="6">
    <location>
        <begin position="7"/>
        <end position="324"/>
    </location>
</feature>
<sequence>MNRLLPSLCLALLAAANAWAEPNVMIGAHVGSQHDPRSKEKFEAFEKMIGRKLTIDNDHEDWALFPDVDRVKWNRANGRRSMLSWRIVFQRSDPSKGCATADDIIAGKYDEQLRRQAEQVKSLGGPSILVRYNYEMTNNQENTCFTGFKVKTNLPLAGSKYIAAWKHIVDLFRKAGATNIEWVFAPGHNAWETGQWKHFYPGNDYVDWLGIDNYNKTNQVKSFATDPGNLAFYAAAAPMGKPLMVAETGAVSDPKKNPDPQTVWLKTAREFVKTHPQIKAILWWQNPGKLKKEDSSYEGSGYELQGTGLEAFREMANDAHFADK</sequence>
<keyword evidence="5" id="KW-0732">Signal</keyword>
<feature type="active site" description="Proton donor" evidence="4">
    <location>
        <position position="135"/>
    </location>
</feature>
<keyword evidence="8" id="KW-1185">Reference proteome</keyword>
<dbReference type="Pfam" id="PF02156">
    <property type="entry name" value="Glyco_hydro_26"/>
    <property type="match status" value="1"/>
</dbReference>
<keyword evidence="3 4" id="KW-0326">Glycosidase</keyword>
<dbReference type="InterPro" id="IPR017853">
    <property type="entry name" value="GH"/>
</dbReference>
<dbReference type="Gene3D" id="3.20.20.80">
    <property type="entry name" value="Glycosidases"/>
    <property type="match status" value="1"/>
</dbReference>
<organism evidence="7 8">
    <name type="scientific">Ideonella lacteola</name>
    <dbReference type="NCBI Taxonomy" id="2984193"/>
    <lineage>
        <taxon>Bacteria</taxon>
        <taxon>Pseudomonadati</taxon>
        <taxon>Pseudomonadota</taxon>
        <taxon>Betaproteobacteria</taxon>
        <taxon>Burkholderiales</taxon>
        <taxon>Sphaerotilaceae</taxon>
        <taxon>Ideonella</taxon>
    </lineage>
</organism>
<evidence type="ECO:0000313" key="7">
    <source>
        <dbReference type="EMBL" id="MEK8032957.1"/>
    </source>
</evidence>
<feature type="signal peptide" evidence="5">
    <location>
        <begin position="1"/>
        <end position="20"/>
    </location>
</feature>
<evidence type="ECO:0000256" key="1">
    <source>
        <dbReference type="ARBA" id="ARBA00007754"/>
    </source>
</evidence>
<dbReference type="PROSITE" id="PS51764">
    <property type="entry name" value="GH26"/>
    <property type="match status" value="1"/>
</dbReference>
<dbReference type="PANTHER" id="PTHR40079">
    <property type="entry name" value="MANNAN ENDO-1,4-BETA-MANNOSIDASE E-RELATED"/>
    <property type="match status" value="1"/>
</dbReference>
<reference evidence="7 8" key="1">
    <citation type="submission" date="2024-04" db="EMBL/GenBank/DDBJ databases">
        <title>Novel species of the genus Ideonella isolated from streams.</title>
        <authorList>
            <person name="Lu H."/>
        </authorList>
    </citation>
    <scope>NUCLEOTIDE SEQUENCE [LARGE SCALE GENOMIC DNA]</scope>
    <source>
        <strain evidence="7 8">DXS29W</strain>
    </source>
</reference>
<evidence type="ECO:0000313" key="8">
    <source>
        <dbReference type="Proteomes" id="UP001371218"/>
    </source>
</evidence>
<dbReference type="RefSeq" id="WP_341427379.1">
    <property type="nucleotide sequence ID" value="NZ_JBBUTG010000013.1"/>
</dbReference>
<dbReference type="Proteomes" id="UP001371218">
    <property type="component" value="Unassembled WGS sequence"/>
</dbReference>
<accession>A0ABU9BVQ2</accession>
<dbReference type="SUPFAM" id="SSF51445">
    <property type="entry name" value="(Trans)glycosidases"/>
    <property type="match status" value="1"/>
</dbReference>
<evidence type="ECO:0000256" key="3">
    <source>
        <dbReference type="ARBA" id="ARBA00023295"/>
    </source>
</evidence>
<comment type="similarity">
    <text evidence="1 4">Belongs to the glycosyl hydrolase 26 family.</text>
</comment>